<sequence>MHTEFARPSDAAAIAAVLREAAQWLADQKKPLWAVSDFSDESVQRDVDGGLYAVAKVDDAVVGVVRFQREDLTFWPDAEPGSSAFLHKLAVRRTWAGQGVSAALLAFGREHARSLGLRYLRLDCVADRQPLRTLYEGFGFTLRDSVWKGRREFARYQIVL</sequence>
<evidence type="ECO:0000313" key="4">
    <source>
        <dbReference type="EMBL" id="MFC3937642.1"/>
    </source>
</evidence>
<dbReference type="PANTHER" id="PTHR43877">
    <property type="entry name" value="AMINOALKYLPHOSPHONATE N-ACETYLTRANSFERASE-RELATED-RELATED"/>
    <property type="match status" value="1"/>
</dbReference>
<dbReference type="Gene3D" id="3.40.630.30">
    <property type="match status" value="1"/>
</dbReference>
<dbReference type="CDD" id="cd04301">
    <property type="entry name" value="NAT_SF"/>
    <property type="match status" value="1"/>
</dbReference>
<feature type="domain" description="N-acetyltransferase" evidence="3">
    <location>
        <begin position="1"/>
        <end position="160"/>
    </location>
</feature>
<dbReference type="RefSeq" id="WP_055395808.1">
    <property type="nucleotide sequence ID" value="NZ_JAMXAX010000060.1"/>
</dbReference>
<proteinExistence type="predicted"/>
<gene>
    <name evidence="4" type="ORF">ACFOW3_23715</name>
</gene>
<protein>
    <submittedName>
        <fullName evidence="4">GNAT family N-acetyltransferase</fullName>
        <ecNumber evidence="4">2.3.-.-</ecNumber>
    </submittedName>
</protein>
<dbReference type="GO" id="GO:0016746">
    <property type="term" value="F:acyltransferase activity"/>
    <property type="evidence" value="ECO:0007669"/>
    <property type="project" value="UniProtKB-KW"/>
</dbReference>
<dbReference type="InterPro" id="IPR016181">
    <property type="entry name" value="Acyl_CoA_acyltransferase"/>
</dbReference>
<keyword evidence="2 4" id="KW-0012">Acyltransferase</keyword>
<evidence type="ECO:0000256" key="1">
    <source>
        <dbReference type="ARBA" id="ARBA00022679"/>
    </source>
</evidence>
<keyword evidence="5" id="KW-1185">Reference proteome</keyword>
<name>A0ABV8DHC4_9BURK</name>
<dbReference type="InterPro" id="IPR000182">
    <property type="entry name" value="GNAT_dom"/>
</dbReference>
<evidence type="ECO:0000256" key="2">
    <source>
        <dbReference type="ARBA" id="ARBA00023315"/>
    </source>
</evidence>
<dbReference type="PROSITE" id="PS51186">
    <property type="entry name" value="GNAT"/>
    <property type="match status" value="1"/>
</dbReference>
<evidence type="ECO:0000313" key="5">
    <source>
        <dbReference type="Proteomes" id="UP001595693"/>
    </source>
</evidence>
<dbReference type="Proteomes" id="UP001595693">
    <property type="component" value="Unassembled WGS sequence"/>
</dbReference>
<reference evidence="5" key="1">
    <citation type="journal article" date="2019" name="Int. J. Syst. Evol. Microbiol.">
        <title>The Global Catalogue of Microorganisms (GCM) 10K type strain sequencing project: providing services to taxonomists for standard genome sequencing and annotation.</title>
        <authorList>
            <consortium name="The Broad Institute Genomics Platform"/>
            <consortium name="The Broad Institute Genome Sequencing Center for Infectious Disease"/>
            <person name="Wu L."/>
            <person name="Ma J."/>
        </authorList>
    </citation>
    <scope>NUCLEOTIDE SEQUENCE [LARGE SCALE GENOMIC DNA]</scope>
    <source>
        <strain evidence="5">CCUG 2113</strain>
    </source>
</reference>
<dbReference type="SUPFAM" id="SSF55729">
    <property type="entry name" value="Acyl-CoA N-acyltransferases (Nat)"/>
    <property type="match status" value="1"/>
</dbReference>
<evidence type="ECO:0000259" key="3">
    <source>
        <dbReference type="PROSITE" id="PS51186"/>
    </source>
</evidence>
<dbReference type="PANTHER" id="PTHR43877:SF1">
    <property type="entry name" value="ACETYLTRANSFERASE"/>
    <property type="match status" value="1"/>
</dbReference>
<dbReference type="EC" id="2.3.-.-" evidence="4"/>
<accession>A0ABV8DHC4</accession>
<keyword evidence="1 4" id="KW-0808">Transferase</keyword>
<organism evidence="4 5">
    <name type="scientific">Acidovorax facilis</name>
    <dbReference type="NCBI Taxonomy" id="12917"/>
    <lineage>
        <taxon>Bacteria</taxon>
        <taxon>Pseudomonadati</taxon>
        <taxon>Pseudomonadota</taxon>
        <taxon>Betaproteobacteria</taxon>
        <taxon>Burkholderiales</taxon>
        <taxon>Comamonadaceae</taxon>
        <taxon>Acidovorax</taxon>
    </lineage>
</organism>
<comment type="caution">
    <text evidence="4">The sequence shown here is derived from an EMBL/GenBank/DDBJ whole genome shotgun (WGS) entry which is preliminary data.</text>
</comment>
<dbReference type="InterPro" id="IPR050832">
    <property type="entry name" value="Bact_Acetyltransf"/>
</dbReference>
<dbReference type="EMBL" id="JBHSAJ010000069">
    <property type="protein sequence ID" value="MFC3937642.1"/>
    <property type="molecule type" value="Genomic_DNA"/>
</dbReference>
<dbReference type="Pfam" id="PF00583">
    <property type="entry name" value="Acetyltransf_1"/>
    <property type="match status" value="1"/>
</dbReference>